<feature type="domain" description="Mga helix-turn-helix" evidence="1">
    <location>
        <begin position="5"/>
        <end position="45"/>
    </location>
</feature>
<evidence type="ECO:0000313" key="3">
    <source>
        <dbReference type="Proteomes" id="UP000321561"/>
    </source>
</evidence>
<dbReference type="AlphaFoldDB" id="A0A510LD99"/>
<reference evidence="2 3" key="1">
    <citation type="submission" date="2019-07" db="EMBL/GenBank/DDBJ databases">
        <title>Complete Genome Sequence of Leptotrichia hongkongensis Strain JMUB5056.</title>
        <authorList>
            <person name="Watanabe S."/>
            <person name="Cui L."/>
        </authorList>
    </citation>
    <scope>NUCLEOTIDE SEQUENCE [LARGE SCALE GENOMIC DNA]</scope>
    <source>
        <strain evidence="2 3">JMUB5056</strain>
    </source>
</reference>
<dbReference type="Pfam" id="PF05043">
    <property type="entry name" value="Mga"/>
    <property type="match status" value="1"/>
</dbReference>
<evidence type="ECO:0000313" key="2">
    <source>
        <dbReference type="EMBL" id="BBM60175.1"/>
    </source>
</evidence>
<proteinExistence type="predicted"/>
<gene>
    <name evidence="2" type="ORF">JMUB5056_1769</name>
</gene>
<dbReference type="Proteomes" id="UP000321561">
    <property type="component" value="Chromosome"/>
</dbReference>
<sequence length="59" mass="7127">MKIKKYFYNANDIMKILEISLSQAYKVIRELNEELKQKGIRVQRGKVAIEYFNERYKIA</sequence>
<dbReference type="InterPro" id="IPR007737">
    <property type="entry name" value="Mga_HTH"/>
</dbReference>
<name>A0A510LD99_9FUSO</name>
<dbReference type="RefSeq" id="WP_026748898.1">
    <property type="nucleotide sequence ID" value="NZ_AP019846.1"/>
</dbReference>
<accession>A0A510LD99</accession>
<protein>
    <recommendedName>
        <fullName evidence="1">Mga helix-turn-helix domain-containing protein</fullName>
    </recommendedName>
</protein>
<dbReference type="KEGG" id="lhg:JMUB5056_1769"/>
<evidence type="ECO:0000259" key="1">
    <source>
        <dbReference type="Pfam" id="PF05043"/>
    </source>
</evidence>
<dbReference type="EMBL" id="AP019846">
    <property type="protein sequence ID" value="BBM60175.1"/>
    <property type="molecule type" value="Genomic_DNA"/>
</dbReference>
<organism evidence="2 3">
    <name type="scientific">Leptotrichia hongkongensis</name>
    <dbReference type="NCBI Taxonomy" id="554406"/>
    <lineage>
        <taxon>Bacteria</taxon>
        <taxon>Fusobacteriati</taxon>
        <taxon>Fusobacteriota</taxon>
        <taxon>Fusobacteriia</taxon>
        <taxon>Fusobacteriales</taxon>
        <taxon>Leptotrichiaceae</taxon>
        <taxon>Leptotrichia</taxon>
    </lineage>
</organism>